<evidence type="ECO:0000313" key="12">
    <source>
        <dbReference type="Proteomes" id="UP000601055"/>
    </source>
</evidence>
<evidence type="ECO:0000259" key="9">
    <source>
        <dbReference type="Pfam" id="PF07715"/>
    </source>
</evidence>
<accession>A0A923DYT3</accession>
<dbReference type="PANTHER" id="PTHR30069">
    <property type="entry name" value="TONB-DEPENDENT OUTER MEMBRANE RECEPTOR"/>
    <property type="match status" value="1"/>
</dbReference>
<evidence type="ECO:0000256" key="5">
    <source>
        <dbReference type="ARBA" id="ARBA00022729"/>
    </source>
</evidence>
<dbReference type="AlphaFoldDB" id="A0A923DYT3"/>
<dbReference type="PANTHER" id="PTHR30069:SF29">
    <property type="entry name" value="HEMOGLOBIN AND HEMOGLOBIN-HAPTOGLOBIN-BINDING PROTEIN 1-RELATED"/>
    <property type="match status" value="1"/>
</dbReference>
<dbReference type="RefSeq" id="WP_182923205.1">
    <property type="nucleotide sequence ID" value="NZ_WNXD01000002.1"/>
</dbReference>
<dbReference type="InterPro" id="IPR012910">
    <property type="entry name" value="Plug_dom"/>
</dbReference>
<evidence type="ECO:0000256" key="1">
    <source>
        <dbReference type="ARBA" id="ARBA00004571"/>
    </source>
</evidence>
<evidence type="ECO:0000259" key="10">
    <source>
        <dbReference type="Pfam" id="PF14905"/>
    </source>
</evidence>
<feature type="signal peptide" evidence="8">
    <location>
        <begin position="1"/>
        <end position="19"/>
    </location>
</feature>
<reference evidence="11" key="1">
    <citation type="submission" date="2019-11" db="EMBL/GenBank/DDBJ databases">
        <title>Description of Pedobacter sp. LMG 31464T.</title>
        <authorList>
            <person name="Carlier A."/>
            <person name="Qi S."/>
            <person name="Vandamme P."/>
        </authorList>
    </citation>
    <scope>NUCLEOTIDE SEQUENCE</scope>
    <source>
        <strain evidence="11">LMG 31464</strain>
    </source>
</reference>
<protein>
    <submittedName>
        <fullName evidence="11">TonB-dependent receptor</fullName>
    </submittedName>
</protein>
<feature type="domain" description="Outer membrane protein beta-barrel" evidence="10">
    <location>
        <begin position="375"/>
        <end position="777"/>
    </location>
</feature>
<evidence type="ECO:0000313" key="11">
    <source>
        <dbReference type="EMBL" id="MBB2146556.1"/>
    </source>
</evidence>
<dbReference type="InterPro" id="IPR037066">
    <property type="entry name" value="Plug_dom_sf"/>
</dbReference>
<comment type="subcellular location">
    <subcellularLocation>
        <location evidence="1">Cell outer membrane</location>
        <topology evidence="1">Multi-pass membrane protein</topology>
    </subcellularLocation>
</comment>
<dbReference type="InterPro" id="IPR039426">
    <property type="entry name" value="TonB-dep_rcpt-like"/>
</dbReference>
<dbReference type="Gene3D" id="2.170.130.10">
    <property type="entry name" value="TonB-dependent receptor, plug domain"/>
    <property type="match status" value="1"/>
</dbReference>
<feature type="chain" id="PRO_5036926832" evidence="8">
    <location>
        <begin position="20"/>
        <end position="796"/>
    </location>
</feature>
<proteinExistence type="predicted"/>
<organism evidence="11 12">
    <name type="scientific">Pedobacter planticolens</name>
    <dbReference type="NCBI Taxonomy" id="2679964"/>
    <lineage>
        <taxon>Bacteria</taxon>
        <taxon>Pseudomonadati</taxon>
        <taxon>Bacteroidota</taxon>
        <taxon>Sphingobacteriia</taxon>
        <taxon>Sphingobacteriales</taxon>
        <taxon>Sphingobacteriaceae</taxon>
        <taxon>Pedobacter</taxon>
    </lineage>
</organism>
<evidence type="ECO:0000256" key="4">
    <source>
        <dbReference type="ARBA" id="ARBA00022692"/>
    </source>
</evidence>
<dbReference type="Pfam" id="PF14905">
    <property type="entry name" value="OMP_b-brl_3"/>
    <property type="match status" value="1"/>
</dbReference>
<keyword evidence="6" id="KW-0472">Membrane</keyword>
<dbReference type="GO" id="GO:0015344">
    <property type="term" value="F:siderophore uptake transmembrane transporter activity"/>
    <property type="evidence" value="ECO:0007669"/>
    <property type="project" value="TreeGrafter"/>
</dbReference>
<feature type="domain" description="TonB-dependent receptor plug" evidence="9">
    <location>
        <begin position="145"/>
        <end position="221"/>
    </location>
</feature>
<keyword evidence="4" id="KW-0812">Transmembrane</keyword>
<dbReference type="EMBL" id="WNXD01000002">
    <property type="protein sequence ID" value="MBB2146556.1"/>
    <property type="molecule type" value="Genomic_DNA"/>
</dbReference>
<keyword evidence="11" id="KW-0675">Receptor</keyword>
<keyword evidence="7" id="KW-0998">Cell outer membrane</keyword>
<keyword evidence="2" id="KW-0813">Transport</keyword>
<keyword evidence="12" id="KW-1185">Reference proteome</keyword>
<dbReference type="InterPro" id="IPR036942">
    <property type="entry name" value="Beta-barrel_TonB_sf"/>
</dbReference>
<dbReference type="GO" id="GO:0044718">
    <property type="term" value="P:siderophore transmembrane transport"/>
    <property type="evidence" value="ECO:0007669"/>
    <property type="project" value="TreeGrafter"/>
</dbReference>
<dbReference type="Pfam" id="PF13715">
    <property type="entry name" value="CarbopepD_reg_2"/>
    <property type="match status" value="1"/>
</dbReference>
<dbReference type="Pfam" id="PF07715">
    <property type="entry name" value="Plug"/>
    <property type="match status" value="1"/>
</dbReference>
<dbReference type="Proteomes" id="UP000601055">
    <property type="component" value="Unassembled WGS sequence"/>
</dbReference>
<keyword evidence="5 8" id="KW-0732">Signal</keyword>
<dbReference type="SUPFAM" id="SSF49464">
    <property type="entry name" value="Carboxypeptidase regulatory domain-like"/>
    <property type="match status" value="1"/>
</dbReference>
<dbReference type="GO" id="GO:0009279">
    <property type="term" value="C:cell outer membrane"/>
    <property type="evidence" value="ECO:0007669"/>
    <property type="project" value="UniProtKB-SubCell"/>
</dbReference>
<evidence type="ECO:0000256" key="2">
    <source>
        <dbReference type="ARBA" id="ARBA00022448"/>
    </source>
</evidence>
<comment type="caution">
    <text evidence="11">The sequence shown here is derived from an EMBL/GenBank/DDBJ whole genome shotgun (WGS) entry which is preliminary data.</text>
</comment>
<keyword evidence="3" id="KW-1134">Transmembrane beta strand</keyword>
<name>A0A923DYT3_9SPHI</name>
<evidence type="ECO:0000256" key="3">
    <source>
        <dbReference type="ARBA" id="ARBA00022452"/>
    </source>
</evidence>
<dbReference type="InterPro" id="IPR041700">
    <property type="entry name" value="OMP_b-brl_3"/>
</dbReference>
<evidence type="ECO:0000256" key="8">
    <source>
        <dbReference type="SAM" id="SignalP"/>
    </source>
</evidence>
<dbReference type="Gene3D" id="2.40.170.20">
    <property type="entry name" value="TonB-dependent receptor, beta-barrel domain"/>
    <property type="match status" value="1"/>
</dbReference>
<sequence>MKRLILLLTLLFSYSISKAQQTNTASITVHGTVQEQSTKDPIMYATVRIKDATAKLVAATITDEKGAFKLEFISTDSATIEFSLIGYKAVVKTLSKSNLSVNLGTINLLPDATLLKEVAINGEQPSISLKLDKKIFQVGKDVLSQTGSSLDVLNGVPSVSVNPAGGVSLRGNSNVLVLIDGRRSGFTQGNALDQLPADQIERVEVITNPSSRYDAAGSAGIINIVLKKNKKSGLNGQLSLVAGIPNETKITPSLNYKSAKINLFSTFGVRYSDYDGLYISDQATNDAGTTNLLHKRQDEDRHDDAKMLYFGGDFILNNHNTITAAFLNKTTNDHDKTSLLYDYAKQGQTLDSTLLRKGESWEKRNYNQLEFNYTKTFDKPNKKYTIDMQYDFWNSDKDWNLSTQKTFPTATAFPGVRTSSIGSSKDFMLQTDYVQPLDSITNLEFGVKAEKRSVTSDFKAERQNNTAWEILDGINNQLIYDELIGSAYVQFNSKWNKIGYQFGLRTELTKIGLEDKAGTFNSDKNYTRFFPTLNLSYPFSTNATLQASYSKRINRPSLFALYPFNELTDFNAQYVGNPNLNPSYADVVELGFLKNWGKLTFNPSLYYQNNKDITQDYTYGNASGVFITTPINIDGETRGGLELSALYNPYKFLQFSMEVNAYYFKQKGFYSNQDFYYSGNILTSRISTQIKLPKKLSLQGRYNFTGAQSNAQSRTASIHNIDFGAAKTFLKDKATLIFDVTNLFNLRKFETTTTGSNYLLSQVNSPNAARYRLTFVYKLNLKENQGARQAKAGNRN</sequence>
<evidence type="ECO:0000256" key="6">
    <source>
        <dbReference type="ARBA" id="ARBA00023136"/>
    </source>
</evidence>
<evidence type="ECO:0000256" key="7">
    <source>
        <dbReference type="ARBA" id="ARBA00023237"/>
    </source>
</evidence>
<dbReference type="Gene3D" id="2.60.40.1120">
    <property type="entry name" value="Carboxypeptidase-like, regulatory domain"/>
    <property type="match status" value="1"/>
</dbReference>
<dbReference type="SUPFAM" id="SSF56935">
    <property type="entry name" value="Porins"/>
    <property type="match status" value="1"/>
</dbReference>
<dbReference type="InterPro" id="IPR008969">
    <property type="entry name" value="CarboxyPept-like_regulatory"/>
</dbReference>
<gene>
    <name evidence="11" type="ORF">GM921_13720</name>
</gene>